<reference evidence="2" key="1">
    <citation type="submission" date="2016-06" db="EMBL/GenBank/DDBJ databases">
        <authorList>
            <person name="Xu Y."/>
            <person name="Nagy A."/>
            <person name="Yan X."/>
            <person name="Kim S.W."/>
            <person name="Haley B."/>
            <person name="Liu N.T."/>
            <person name="Nou X."/>
        </authorList>
    </citation>
    <scope>NUCLEOTIDE SEQUENCE [LARGE SCALE GENOMIC DNA]</scope>
    <source>
        <strain evidence="2">ATCC 49129</strain>
        <plasmid evidence="2">pri-1</plasmid>
    </source>
</reference>
<dbReference type="RefSeq" id="WP_064809150.1">
    <property type="nucleotide sequence ID" value="NZ_CP016024.1"/>
</dbReference>
<protein>
    <submittedName>
        <fullName evidence="1">Transposase</fullName>
    </submittedName>
</protein>
<name>A0A192A7F7_9RALS</name>
<proteinExistence type="predicted"/>
<dbReference type="EMBL" id="CP016024">
    <property type="protein sequence ID" value="ANJ76405.1"/>
    <property type="molecule type" value="Genomic_DNA"/>
</dbReference>
<dbReference type="Proteomes" id="UP000078572">
    <property type="component" value="Plasmid pRI-1"/>
</dbReference>
<dbReference type="OrthoDB" id="582700at2"/>
<gene>
    <name evidence="1" type="ORF">A9Y76_27800</name>
</gene>
<evidence type="ECO:0000313" key="2">
    <source>
        <dbReference type="Proteomes" id="UP000078572"/>
    </source>
</evidence>
<dbReference type="GeneID" id="61529840"/>
<sequence length="114" mass="12617">MPDTDTPYGRVDTVALQALQESFDTTTILRVVDQLDAIRSRCRDPAGIRDDLLRLHGMAHTVINGASLSYATTGPTLVEQAESVIEELDDWILLLKRAVQSLRQLETLRPGDEG</sequence>
<accession>A0A192A7F7</accession>
<organism evidence="1 2">
    <name type="scientific">Ralstonia insidiosa</name>
    <dbReference type="NCBI Taxonomy" id="190721"/>
    <lineage>
        <taxon>Bacteria</taxon>
        <taxon>Pseudomonadati</taxon>
        <taxon>Pseudomonadota</taxon>
        <taxon>Betaproteobacteria</taxon>
        <taxon>Burkholderiales</taxon>
        <taxon>Burkholderiaceae</taxon>
        <taxon>Ralstonia</taxon>
    </lineage>
</organism>
<keyword evidence="2" id="KW-1185">Reference proteome</keyword>
<evidence type="ECO:0000313" key="1">
    <source>
        <dbReference type="EMBL" id="ANJ76405.1"/>
    </source>
</evidence>
<keyword evidence="1" id="KW-0614">Plasmid</keyword>
<dbReference type="AlphaFoldDB" id="A0A192A7F7"/>
<dbReference type="InterPro" id="IPR049837">
    <property type="entry name" value="TnpC_reg-like"/>
</dbReference>
<geneLocation type="plasmid" evidence="2">
    <name>pri-1</name>
</geneLocation>
<dbReference type="NCBIfam" id="NF041282">
    <property type="entry name" value="TnpC_regulator"/>
    <property type="match status" value="1"/>
</dbReference>